<evidence type="ECO:0000313" key="2">
    <source>
        <dbReference type="EMBL" id="CAH2076637.1"/>
    </source>
</evidence>
<name>A0ABN8J7H0_9NEOP</name>
<accession>A0ABN8J7H0</accession>
<organism evidence="2 3">
    <name type="scientific">Iphiclides podalirius</name>
    <name type="common">scarce swallowtail</name>
    <dbReference type="NCBI Taxonomy" id="110791"/>
    <lineage>
        <taxon>Eukaryota</taxon>
        <taxon>Metazoa</taxon>
        <taxon>Ecdysozoa</taxon>
        <taxon>Arthropoda</taxon>
        <taxon>Hexapoda</taxon>
        <taxon>Insecta</taxon>
        <taxon>Pterygota</taxon>
        <taxon>Neoptera</taxon>
        <taxon>Endopterygota</taxon>
        <taxon>Lepidoptera</taxon>
        <taxon>Glossata</taxon>
        <taxon>Ditrysia</taxon>
        <taxon>Papilionoidea</taxon>
        <taxon>Papilionidae</taxon>
        <taxon>Papilioninae</taxon>
        <taxon>Iphiclides</taxon>
    </lineage>
</organism>
<sequence length="96" mass="10604">MRAAAGSFGTPVEARAQIESSTQDRARICKYRHIYKRKGSPERRTNAALRGNQSGEIPSASDRKMSSKLRVHHSPRVSGTRRGRYSTAALLSPQHG</sequence>
<reference evidence="2" key="1">
    <citation type="submission" date="2022-03" db="EMBL/GenBank/DDBJ databases">
        <authorList>
            <person name="Martin H S."/>
        </authorList>
    </citation>
    <scope>NUCLEOTIDE SEQUENCE</scope>
</reference>
<feature type="compositionally biased region" description="Basic residues" evidence="1">
    <location>
        <begin position="66"/>
        <end position="84"/>
    </location>
</feature>
<keyword evidence="3" id="KW-1185">Reference proteome</keyword>
<dbReference type="EMBL" id="OW152821">
    <property type="protein sequence ID" value="CAH2076637.1"/>
    <property type="molecule type" value="Genomic_DNA"/>
</dbReference>
<evidence type="ECO:0000313" key="3">
    <source>
        <dbReference type="Proteomes" id="UP000837857"/>
    </source>
</evidence>
<feature type="region of interest" description="Disordered" evidence="1">
    <location>
        <begin position="1"/>
        <end position="22"/>
    </location>
</feature>
<feature type="region of interest" description="Disordered" evidence="1">
    <location>
        <begin position="35"/>
        <end position="96"/>
    </location>
</feature>
<evidence type="ECO:0000256" key="1">
    <source>
        <dbReference type="SAM" id="MobiDB-lite"/>
    </source>
</evidence>
<protein>
    <submittedName>
        <fullName evidence="2">Uncharacterized protein</fullName>
    </submittedName>
</protein>
<gene>
    <name evidence="2" type="ORF">IPOD504_LOCUS17349</name>
</gene>
<proteinExistence type="predicted"/>
<feature type="non-terminal residue" evidence="2">
    <location>
        <position position="1"/>
    </location>
</feature>
<dbReference type="Proteomes" id="UP000837857">
    <property type="component" value="Chromosome 9"/>
</dbReference>